<accession>A0A382XIW7</accession>
<organism evidence="3">
    <name type="scientific">marine metagenome</name>
    <dbReference type="NCBI Taxonomy" id="408172"/>
    <lineage>
        <taxon>unclassified sequences</taxon>
        <taxon>metagenomes</taxon>
        <taxon>ecological metagenomes</taxon>
    </lineage>
</organism>
<reference evidence="3" key="1">
    <citation type="submission" date="2018-05" db="EMBL/GenBank/DDBJ databases">
        <authorList>
            <person name="Lanie J.A."/>
            <person name="Ng W.-L."/>
            <person name="Kazmierczak K.M."/>
            <person name="Andrzejewski T.M."/>
            <person name="Davidsen T.M."/>
            <person name="Wayne K.J."/>
            <person name="Tettelin H."/>
            <person name="Glass J.I."/>
            <person name="Rusch D."/>
            <person name="Podicherti R."/>
            <person name="Tsui H.-C.T."/>
            <person name="Winkler M.E."/>
        </authorList>
    </citation>
    <scope>NUCLEOTIDE SEQUENCE</scope>
</reference>
<dbReference type="EMBL" id="UINC01168168">
    <property type="protein sequence ID" value="SVD71062.1"/>
    <property type="molecule type" value="Genomic_DNA"/>
</dbReference>
<dbReference type="AlphaFoldDB" id="A0A382XIW7"/>
<dbReference type="InterPro" id="IPR006680">
    <property type="entry name" value="Amidohydro-rel"/>
</dbReference>
<gene>
    <name evidence="3" type="ORF">METZ01_LOCUS423916</name>
</gene>
<evidence type="ECO:0000313" key="3">
    <source>
        <dbReference type="EMBL" id="SVD71062.1"/>
    </source>
</evidence>
<dbReference type="PANTHER" id="PTHR43569:SF1">
    <property type="entry name" value="BLL3371 PROTEIN"/>
    <property type="match status" value="1"/>
</dbReference>
<dbReference type="Pfam" id="PF04909">
    <property type="entry name" value="Amidohydro_2"/>
    <property type="match status" value="1"/>
</dbReference>
<evidence type="ECO:0000259" key="2">
    <source>
        <dbReference type="Pfam" id="PF04909"/>
    </source>
</evidence>
<protein>
    <recommendedName>
        <fullName evidence="2">Amidohydrolase-related domain-containing protein</fullName>
    </recommendedName>
</protein>
<dbReference type="PANTHER" id="PTHR43569">
    <property type="entry name" value="AMIDOHYDROLASE"/>
    <property type="match status" value="1"/>
</dbReference>
<sequence>MVEVCRLYPDLPIVVEHTGLAWDRSEEGLEEWRSGMSMLAELPHLFLKISELGLADSPWDYDLNRRVVREALELFGFERSMFGSNFPVAGLRIGFLEQVCAISHMIQDCSKTELDALFHDTAKQFYRL</sequence>
<feature type="domain" description="Amidohydrolase-related" evidence="2">
    <location>
        <begin position="3"/>
        <end position="128"/>
    </location>
</feature>
<name>A0A382XIW7_9ZZZZ</name>
<dbReference type="InterPro" id="IPR052350">
    <property type="entry name" value="Metallo-dep_Lactonases"/>
</dbReference>
<dbReference type="GO" id="GO:0016787">
    <property type="term" value="F:hydrolase activity"/>
    <property type="evidence" value="ECO:0007669"/>
    <property type="project" value="InterPro"/>
</dbReference>
<comment type="similarity">
    <text evidence="1">Belongs to the metallo-dependent hydrolases superfamily.</text>
</comment>
<dbReference type="Gene3D" id="3.20.20.140">
    <property type="entry name" value="Metal-dependent hydrolases"/>
    <property type="match status" value="1"/>
</dbReference>
<dbReference type="SUPFAM" id="SSF51556">
    <property type="entry name" value="Metallo-dependent hydrolases"/>
    <property type="match status" value="1"/>
</dbReference>
<proteinExistence type="inferred from homology"/>
<evidence type="ECO:0000256" key="1">
    <source>
        <dbReference type="ARBA" id="ARBA00038310"/>
    </source>
</evidence>
<dbReference type="InterPro" id="IPR032466">
    <property type="entry name" value="Metal_Hydrolase"/>
</dbReference>